<keyword evidence="2" id="KW-1133">Transmembrane helix</keyword>
<dbReference type="PANTHER" id="PTHR46859">
    <property type="entry name" value="TRANSMEMBRANE FRAGILE-X-F-ASSOCIATED PROTEIN"/>
    <property type="match status" value="1"/>
</dbReference>
<organism evidence="4 5">
    <name type="scientific">Rosa chinensis</name>
    <name type="common">China rose</name>
    <dbReference type="NCBI Taxonomy" id="74649"/>
    <lineage>
        <taxon>Eukaryota</taxon>
        <taxon>Viridiplantae</taxon>
        <taxon>Streptophyta</taxon>
        <taxon>Embryophyta</taxon>
        <taxon>Tracheophyta</taxon>
        <taxon>Spermatophyta</taxon>
        <taxon>Magnoliopsida</taxon>
        <taxon>eudicotyledons</taxon>
        <taxon>Gunneridae</taxon>
        <taxon>Pentapetalae</taxon>
        <taxon>rosids</taxon>
        <taxon>fabids</taxon>
        <taxon>Rosales</taxon>
        <taxon>Rosaceae</taxon>
        <taxon>Rosoideae</taxon>
        <taxon>Rosoideae incertae sedis</taxon>
        <taxon>Rosa</taxon>
    </lineage>
</organism>
<dbReference type="STRING" id="74649.A0A2P6R1Z2"/>
<dbReference type="SUPFAM" id="SSF57850">
    <property type="entry name" value="RING/U-box"/>
    <property type="match status" value="1"/>
</dbReference>
<dbReference type="InterPro" id="IPR013083">
    <property type="entry name" value="Znf_RING/FYVE/PHD"/>
</dbReference>
<dbReference type="PROSITE" id="PS50089">
    <property type="entry name" value="ZF_RING_2"/>
    <property type="match status" value="1"/>
</dbReference>
<feature type="transmembrane region" description="Helical" evidence="2">
    <location>
        <begin position="106"/>
        <end position="124"/>
    </location>
</feature>
<dbReference type="Pfam" id="PF10269">
    <property type="entry name" value="Tmemb_185A"/>
    <property type="match status" value="1"/>
</dbReference>
<dbReference type="GO" id="GO:0008270">
    <property type="term" value="F:zinc ion binding"/>
    <property type="evidence" value="ECO:0007669"/>
    <property type="project" value="UniProtKB-KW"/>
</dbReference>
<feature type="transmembrane region" description="Helical" evidence="2">
    <location>
        <begin position="153"/>
        <end position="173"/>
    </location>
</feature>
<feature type="transmembrane region" description="Helical" evidence="2">
    <location>
        <begin position="282"/>
        <end position="304"/>
    </location>
</feature>
<keyword evidence="2" id="KW-0812">Transmembrane</keyword>
<reference evidence="4 5" key="1">
    <citation type="journal article" date="2018" name="Nat. Genet.">
        <title>The Rosa genome provides new insights in the design of modern roses.</title>
        <authorList>
            <person name="Bendahmane M."/>
        </authorList>
    </citation>
    <scope>NUCLEOTIDE SEQUENCE [LARGE SCALE GENOMIC DNA]</scope>
    <source>
        <strain evidence="5">cv. Old Blush</strain>
    </source>
</reference>
<feature type="transmembrane region" description="Helical" evidence="2">
    <location>
        <begin position="45"/>
        <end position="64"/>
    </location>
</feature>
<keyword evidence="1" id="KW-0862">Zinc</keyword>
<feature type="transmembrane region" description="Helical" evidence="2">
    <location>
        <begin position="76"/>
        <end position="99"/>
    </location>
</feature>
<protein>
    <submittedName>
        <fullName evidence="4">Putative transcription factor C2H2 family</fullName>
    </submittedName>
</protein>
<dbReference type="AlphaFoldDB" id="A0A2P6R1Z2"/>
<dbReference type="InterPro" id="IPR001841">
    <property type="entry name" value="Znf_RING"/>
</dbReference>
<dbReference type="PANTHER" id="PTHR46859:SF6">
    <property type="entry name" value="TRANSMEMBRANE FRAGILE-X-F-ASSOCIATED PROTEIN"/>
    <property type="match status" value="1"/>
</dbReference>
<dbReference type="InterPro" id="IPR019396">
    <property type="entry name" value="TM_Fragile-X-F-assoc"/>
</dbReference>
<keyword evidence="1" id="KW-0863">Zinc-finger</keyword>
<evidence type="ECO:0000256" key="1">
    <source>
        <dbReference type="PROSITE-ProRule" id="PRU00175"/>
    </source>
</evidence>
<accession>A0A2P6R1Z2</accession>
<evidence type="ECO:0000259" key="3">
    <source>
        <dbReference type="PROSITE" id="PS50089"/>
    </source>
</evidence>
<evidence type="ECO:0000313" key="5">
    <source>
        <dbReference type="Proteomes" id="UP000238479"/>
    </source>
</evidence>
<feature type="transmembrane region" description="Helical" evidence="2">
    <location>
        <begin position="185"/>
        <end position="204"/>
    </location>
</feature>
<dbReference type="Gene3D" id="3.30.40.10">
    <property type="entry name" value="Zinc/RING finger domain, C3HC4 (zinc finger)"/>
    <property type="match status" value="1"/>
</dbReference>
<keyword evidence="2" id="KW-0472">Membrane</keyword>
<name>A0A2P6R1Z2_ROSCH</name>
<comment type="caution">
    <text evidence="4">The sequence shown here is derived from an EMBL/GenBank/DDBJ whole genome shotgun (WGS) entry which is preliminary data.</text>
</comment>
<dbReference type="OMA" id="DDVIWET"/>
<evidence type="ECO:0000313" key="4">
    <source>
        <dbReference type="EMBL" id="PRQ40428.1"/>
    </source>
</evidence>
<dbReference type="OrthoDB" id="1711136at2759"/>
<dbReference type="EMBL" id="PDCK01000042">
    <property type="protein sequence ID" value="PRQ40428.1"/>
    <property type="molecule type" value="Genomic_DNA"/>
</dbReference>
<sequence length="466" mass="53326">MLVERRGMTWRSVAKSLQALVAHALLFTFTVFLVLRLHHAVRYHWWIIFSPLWLFHAVVARGRFSLPAPVPPNDRHWAPLHAVTATPLLVAFELLLCIYLENRYVVSLKIVFVPLLAFELAILFDNVRMCKALMPSDDDTMSDDVIWETLPHFWISISMVFLIAATTFTLLKINGDISALGWWDLFINFGIAQMFAFLVCTKWYNPAIHRHAHSGEACSSSVTIRYLDWNRGFVVSSEEDQEESGICSLQDIGGHIMKIPLITFQILLFMRLEGTPSGASQISIPLLFAPLLLLQGAGVLYAAYRLIEKIVLLVRSGVVSERYLVITSKVRDYFGFLRHGSRLLGWWSIDEGSREEQARLYSAGASGYNTFSPDVVKKMPRSDLVEEIWKLQAALSEQTEITKFSQQEYERLQNEKILCRVCFEEQINIVLLPCRHHVLCSSCCEKCKKCPICRVCIEQRLPIYHV</sequence>
<dbReference type="Gramene" id="PRQ40428">
    <property type="protein sequence ID" value="PRQ40428"/>
    <property type="gene ID" value="RchiOBHm_Chr4g0435891"/>
</dbReference>
<gene>
    <name evidence="4" type="ORF">RchiOBHm_Chr4g0435891</name>
</gene>
<keyword evidence="1" id="KW-0479">Metal-binding</keyword>
<feature type="domain" description="RING-type" evidence="3">
    <location>
        <begin position="419"/>
        <end position="454"/>
    </location>
</feature>
<dbReference type="Pfam" id="PF13920">
    <property type="entry name" value="zf-C3HC4_3"/>
    <property type="match status" value="1"/>
</dbReference>
<dbReference type="Proteomes" id="UP000238479">
    <property type="component" value="Chromosome 4"/>
</dbReference>
<keyword evidence="5" id="KW-1185">Reference proteome</keyword>
<feature type="transmembrane region" description="Helical" evidence="2">
    <location>
        <begin position="20"/>
        <end position="38"/>
    </location>
</feature>
<evidence type="ECO:0000256" key="2">
    <source>
        <dbReference type="SAM" id="Phobius"/>
    </source>
</evidence>
<proteinExistence type="predicted"/>